<name>A0AAJ6DDZ1_9MICC</name>
<dbReference type="EMBL" id="CP122566">
    <property type="protein sequence ID" value="WGH94392.1"/>
    <property type="molecule type" value="Genomic_DNA"/>
</dbReference>
<gene>
    <name evidence="2" type="ORF">QDX21_06330</name>
</gene>
<sequence>MAFDVPEVDSPSVVSSGAQEIRAAGEKIDQKMKDASSAWQPIRGQYRAPEASQVYRAMRTPEEMATELMSAADKVGTELDQYSSELAVLKQRREALLREIGAYQAANVAADLSDPAVLEYFKRWEAELHRKCFHLRVGVEKADSECATSIRSAAQGAGDGIGETLLNAIFRNNNVEGTLGTLFQVGRLGADSVKYSSMAYFVRNGRIQLRQGWAPQLLQNLAGRGKFGEGLVRILSKWDASAVTNNGQFLAKNSPMNPMAHPKGPFEALQTVIARSTLKLDGKNSRIPRAGHGGKGGTWDRVAKGSKIASHTGNVLSFGTSIVESWQTDSSTHPNMGTGEKGTRAVASGITTAGGGWAGGKAGASIGAAVGSFAGPVGTVVGGVAGGIIGGIAGSKAGGWIGDKAKDLVSGLFN</sequence>
<evidence type="ECO:0000256" key="1">
    <source>
        <dbReference type="SAM" id="Coils"/>
    </source>
</evidence>
<keyword evidence="1" id="KW-0175">Coiled coil</keyword>
<evidence type="ECO:0000313" key="3">
    <source>
        <dbReference type="Proteomes" id="UP001224674"/>
    </source>
</evidence>
<accession>A0AAJ6DDZ1</accession>
<proteinExistence type="predicted"/>
<evidence type="ECO:0000313" key="2">
    <source>
        <dbReference type="EMBL" id="WGH94392.1"/>
    </source>
</evidence>
<protein>
    <submittedName>
        <fullName evidence="2">Uncharacterized protein</fullName>
    </submittedName>
</protein>
<dbReference type="AlphaFoldDB" id="A0AAJ6DDZ1"/>
<dbReference type="RefSeq" id="WP_279675401.1">
    <property type="nucleotide sequence ID" value="NZ_CP122566.1"/>
</dbReference>
<organism evidence="2 3">
    <name type="scientific">Auritidibacter ignavus</name>
    <dbReference type="NCBI Taxonomy" id="678932"/>
    <lineage>
        <taxon>Bacteria</taxon>
        <taxon>Bacillati</taxon>
        <taxon>Actinomycetota</taxon>
        <taxon>Actinomycetes</taxon>
        <taxon>Micrococcales</taxon>
        <taxon>Micrococcaceae</taxon>
        <taxon>Auritidibacter</taxon>
    </lineage>
</organism>
<keyword evidence="3" id="KW-1185">Reference proteome</keyword>
<dbReference type="Proteomes" id="UP001224674">
    <property type="component" value="Chromosome"/>
</dbReference>
<reference evidence="2 3" key="1">
    <citation type="submission" date="2023-03" db="EMBL/GenBank/DDBJ databases">
        <title>Complete genome sequences of several Auritidibacter ignavus strains isolated from ear infections.</title>
        <authorList>
            <person name="Baehr T."/>
            <person name="Baumhoegger A.M."/>
        </authorList>
    </citation>
    <scope>NUCLEOTIDE SEQUENCE [LARGE SCALE GENOMIC DNA]</scope>
    <source>
        <strain evidence="2 3">BABAE-6</strain>
    </source>
</reference>
<feature type="coiled-coil region" evidence="1">
    <location>
        <begin position="72"/>
        <end position="106"/>
    </location>
</feature>